<accession>A0A6B0GH51</accession>
<reference evidence="1 2" key="1">
    <citation type="submission" date="2019-12" db="EMBL/GenBank/DDBJ databases">
        <title>Halocatena pleomorpha gen. nov. sp. nov., an extremely halophilic archaeon of family Halobacteriaceae isolated from saltpan soil.</title>
        <authorList>
            <person name="Pal Y."/>
            <person name="Verma A."/>
            <person name="Krishnamurthi S."/>
            <person name="Kumar P."/>
        </authorList>
    </citation>
    <scope>NUCLEOTIDE SEQUENCE [LARGE SCALE GENOMIC DNA]</scope>
    <source>
        <strain evidence="1 2">JCM 16495</strain>
    </source>
</reference>
<keyword evidence="2" id="KW-1185">Reference proteome</keyword>
<comment type="caution">
    <text evidence="1">The sequence shown here is derived from an EMBL/GenBank/DDBJ whole genome shotgun (WGS) entry which is preliminary data.</text>
</comment>
<dbReference type="EMBL" id="WSZK01000006">
    <property type="protein sequence ID" value="MWG33287.1"/>
    <property type="molecule type" value="Genomic_DNA"/>
</dbReference>
<name>A0A6B0GH51_9EURY</name>
<dbReference type="Proteomes" id="UP000451471">
    <property type="component" value="Unassembled WGS sequence"/>
</dbReference>
<dbReference type="AlphaFoldDB" id="A0A6B0GH51"/>
<sequence length="53" mass="6219">MTELTDTERALHLVVEELRESNRIGSDDARYFHDRIGLLVAELRCCHEPTNHR</sequence>
<protein>
    <submittedName>
        <fullName evidence="1">Uncharacterized protein</fullName>
    </submittedName>
</protein>
<evidence type="ECO:0000313" key="2">
    <source>
        <dbReference type="Proteomes" id="UP000451471"/>
    </source>
</evidence>
<gene>
    <name evidence="1" type="ORF">GQS65_02065</name>
</gene>
<dbReference type="RefSeq" id="WP_233264992.1">
    <property type="nucleotide sequence ID" value="NZ_WSZK01000006.1"/>
</dbReference>
<evidence type="ECO:0000313" key="1">
    <source>
        <dbReference type="EMBL" id="MWG33287.1"/>
    </source>
</evidence>
<organism evidence="1 2">
    <name type="scientific">Halomarina oriensis</name>
    <dbReference type="NCBI Taxonomy" id="671145"/>
    <lineage>
        <taxon>Archaea</taxon>
        <taxon>Methanobacteriati</taxon>
        <taxon>Methanobacteriota</taxon>
        <taxon>Stenosarchaea group</taxon>
        <taxon>Halobacteria</taxon>
        <taxon>Halobacteriales</taxon>
        <taxon>Natronomonadaceae</taxon>
        <taxon>Halomarina</taxon>
    </lineage>
</organism>
<proteinExistence type="predicted"/>